<feature type="domain" description="DUF3074" evidence="2">
    <location>
        <begin position="118"/>
        <end position="330"/>
    </location>
</feature>
<feature type="compositionally biased region" description="Low complexity" evidence="1">
    <location>
        <begin position="1"/>
        <end position="12"/>
    </location>
</feature>
<organism evidence="3 4">
    <name type="scientific">Lepidopterella palustris CBS 459.81</name>
    <dbReference type="NCBI Taxonomy" id="1314670"/>
    <lineage>
        <taxon>Eukaryota</taxon>
        <taxon>Fungi</taxon>
        <taxon>Dikarya</taxon>
        <taxon>Ascomycota</taxon>
        <taxon>Pezizomycotina</taxon>
        <taxon>Dothideomycetes</taxon>
        <taxon>Pleosporomycetidae</taxon>
        <taxon>Mytilinidiales</taxon>
        <taxon>Argynnaceae</taxon>
        <taxon>Lepidopterella</taxon>
    </lineage>
</organism>
<dbReference type="AlphaFoldDB" id="A0A8E2E1Z6"/>
<dbReference type="PANTHER" id="PTHR40370:SF1">
    <property type="entry name" value="DUF3074 DOMAIN-CONTAINING PROTEIN"/>
    <property type="match status" value="1"/>
</dbReference>
<dbReference type="OrthoDB" id="6423603at2759"/>
<keyword evidence="4" id="KW-1185">Reference proteome</keyword>
<name>A0A8E2E1Z6_9PEZI</name>
<dbReference type="Pfam" id="PF11274">
    <property type="entry name" value="DUF3074"/>
    <property type="match status" value="1"/>
</dbReference>
<gene>
    <name evidence="3" type="ORF">K432DRAFT_396875</name>
</gene>
<dbReference type="PANTHER" id="PTHR40370">
    <property type="entry name" value="EXPRESSED PROTEIN"/>
    <property type="match status" value="1"/>
</dbReference>
<protein>
    <recommendedName>
        <fullName evidence="2">DUF3074 domain-containing protein</fullName>
    </recommendedName>
</protein>
<evidence type="ECO:0000259" key="2">
    <source>
        <dbReference type="Pfam" id="PF11274"/>
    </source>
</evidence>
<proteinExistence type="predicted"/>
<reference evidence="3 4" key="1">
    <citation type="journal article" date="2016" name="Nat. Commun.">
        <title>Ectomycorrhizal ecology is imprinted in the genome of the dominant symbiotic fungus Cenococcum geophilum.</title>
        <authorList>
            <consortium name="DOE Joint Genome Institute"/>
            <person name="Peter M."/>
            <person name="Kohler A."/>
            <person name="Ohm R.A."/>
            <person name="Kuo A."/>
            <person name="Krutzmann J."/>
            <person name="Morin E."/>
            <person name="Arend M."/>
            <person name="Barry K.W."/>
            <person name="Binder M."/>
            <person name="Choi C."/>
            <person name="Clum A."/>
            <person name="Copeland A."/>
            <person name="Grisel N."/>
            <person name="Haridas S."/>
            <person name="Kipfer T."/>
            <person name="LaButti K."/>
            <person name="Lindquist E."/>
            <person name="Lipzen A."/>
            <person name="Maire R."/>
            <person name="Meier B."/>
            <person name="Mihaltcheva S."/>
            <person name="Molinier V."/>
            <person name="Murat C."/>
            <person name="Poggeler S."/>
            <person name="Quandt C.A."/>
            <person name="Sperisen C."/>
            <person name="Tritt A."/>
            <person name="Tisserant E."/>
            <person name="Crous P.W."/>
            <person name="Henrissat B."/>
            <person name="Nehls U."/>
            <person name="Egli S."/>
            <person name="Spatafora J.W."/>
            <person name="Grigoriev I.V."/>
            <person name="Martin F.M."/>
        </authorList>
    </citation>
    <scope>NUCLEOTIDE SEQUENCE [LARGE SCALE GENOMIC DNA]</scope>
    <source>
        <strain evidence="3 4">CBS 459.81</strain>
    </source>
</reference>
<feature type="compositionally biased region" description="Pro residues" evidence="1">
    <location>
        <begin position="13"/>
        <end position="33"/>
    </location>
</feature>
<sequence length="352" mass="37498">MASGTQTSTASPPARPAPAQSPPSAPSSTPRPPLLRLAPLDFSSILAHPDWVSKAESTEIDRHSFVKGILDAGDALADSIAGWPAQGTKAVGGKIGGKQKVDVRVKEVEVGVGGRESWFARVSEHVEGSGGGQASWEEWEGGLRVNHSQHERDYTPDVYDANEVLVWDQGVLGGLVEEGREDGEGWVEVGMGIYEMYHHIPPPLSDRVFPILLVSARRSTSASFIIVQIPLDLSSFPASIQARRHVKNGRYAGTESGKQGKRLVEGRYVSVERVRKVAVGEGKDGEAGAEKIVWEMATASDAGGALPMAVQKMAIPGKIAKDVPLFLDWVERMRGKVKGEIQSGAEGGGAAV</sequence>
<feature type="region of interest" description="Disordered" evidence="1">
    <location>
        <begin position="1"/>
        <end position="34"/>
    </location>
</feature>
<dbReference type="Proteomes" id="UP000250266">
    <property type="component" value="Unassembled WGS sequence"/>
</dbReference>
<dbReference type="EMBL" id="KV745262">
    <property type="protein sequence ID" value="OCK75907.1"/>
    <property type="molecule type" value="Genomic_DNA"/>
</dbReference>
<accession>A0A8E2E1Z6</accession>
<evidence type="ECO:0000313" key="4">
    <source>
        <dbReference type="Proteomes" id="UP000250266"/>
    </source>
</evidence>
<evidence type="ECO:0000256" key="1">
    <source>
        <dbReference type="SAM" id="MobiDB-lite"/>
    </source>
</evidence>
<dbReference type="InterPro" id="IPR024500">
    <property type="entry name" value="DUF3074"/>
</dbReference>
<evidence type="ECO:0000313" key="3">
    <source>
        <dbReference type="EMBL" id="OCK75907.1"/>
    </source>
</evidence>